<keyword evidence="2" id="KW-0378">Hydrolase</keyword>
<dbReference type="AlphaFoldDB" id="A0AAD5PS25"/>
<sequence length="405" mass="45638">MDGITVIFILWCVVTQPATASLSCRTEDGQPVDWFVLYKLPPTTLGKATDGRAYVYTTSASTQGDDGSTWIFSQQSIDSAGSLPGQTLEPIYNFPEHVVSEDNDVDERLLLMYNDEFPNGTSSEIAAHAKGVVAFDGQSGFWLVHSVPRFPPAPGGDRSPETRTNYSYPASGLRYGQTMLCVSLPFNQADLIGEQLQYYHPFIYHWSVSSSSKEWIQMVPNLVDVARGHHVTKPPWSRSVQLLSSDRLSIISFAKARQFGLDLYGDWMTDSLKNSLYVETWTNGQGHPMPSLCINRTLTVENVKQVHLIDGQGFPSHSDHSKWAISSRREDPWVCVADINRMDSQRRRGGGSLCFRHAKLWRGFDRAVSQLEACPLSFDQTINRKLRKFKKINMKKRIQLHNDVD</sequence>
<evidence type="ECO:0000313" key="4">
    <source>
        <dbReference type="EMBL" id="KAI9555628.1"/>
    </source>
</evidence>
<evidence type="ECO:0000313" key="5">
    <source>
        <dbReference type="Proteomes" id="UP000820818"/>
    </source>
</evidence>
<evidence type="ECO:0000256" key="2">
    <source>
        <dbReference type="ARBA" id="ARBA00022801"/>
    </source>
</evidence>
<organism evidence="4 5">
    <name type="scientific">Daphnia sinensis</name>
    <dbReference type="NCBI Taxonomy" id="1820382"/>
    <lineage>
        <taxon>Eukaryota</taxon>
        <taxon>Metazoa</taxon>
        <taxon>Ecdysozoa</taxon>
        <taxon>Arthropoda</taxon>
        <taxon>Crustacea</taxon>
        <taxon>Branchiopoda</taxon>
        <taxon>Diplostraca</taxon>
        <taxon>Cladocera</taxon>
        <taxon>Anomopoda</taxon>
        <taxon>Daphniidae</taxon>
        <taxon>Daphnia</taxon>
        <taxon>Daphnia similis group</taxon>
    </lineage>
</organism>
<reference evidence="4 5" key="1">
    <citation type="submission" date="2022-05" db="EMBL/GenBank/DDBJ databases">
        <title>A multi-omics perspective on studying reproductive biology in Daphnia sinensis.</title>
        <authorList>
            <person name="Jia J."/>
        </authorList>
    </citation>
    <scope>NUCLEOTIDE SEQUENCE [LARGE SCALE GENOMIC DNA]</scope>
    <source>
        <strain evidence="4 5">WSL</strain>
    </source>
</reference>
<dbReference type="PANTHER" id="PTHR10858:SF30">
    <property type="entry name" value="CELL-DEATH-RELATED NUCLEASE 7"/>
    <property type="match status" value="1"/>
</dbReference>
<feature type="chain" id="PRO_5042142643" evidence="3">
    <location>
        <begin position="21"/>
        <end position="405"/>
    </location>
</feature>
<dbReference type="CDD" id="cd09121">
    <property type="entry name" value="PLDc_DNaseII_2"/>
    <property type="match status" value="1"/>
</dbReference>
<comment type="caution">
    <text evidence="4">The sequence shown here is derived from an EMBL/GenBank/DDBJ whole genome shotgun (WGS) entry which is preliminary data.</text>
</comment>
<dbReference type="CDD" id="cd09120">
    <property type="entry name" value="PLDc_DNaseII_1"/>
    <property type="match status" value="1"/>
</dbReference>
<protein>
    <submittedName>
        <fullName evidence="4">Uncharacterized protein</fullName>
    </submittedName>
</protein>
<dbReference type="InterPro" id="IPR004947">
    <property type="entry name" value="DNase_II"/>
</dbReference>
<feature type="signal peptide" evidence="3">
    <location>
        <begin position="1"/>
        <end position="20"/>
    </location>
</feature>
<evidence type="ECO:0000256" key="1">
    <source>
        <dbReference type="ARBA" id="ARBA00007527"/>
    </source>
</evidence>
<evidence type="ECO:0000256" key="3">
    <source>
        <dbReference type="SAM" id="SignalP"/>
    </source>
</evidence>
<keyword evidence="3" id="KW-0732">Signal</keyword>
<dbReference type="GO" id="GO:0006309">
    <property type="term" value="P:apoptotic DNA fragmentation"/>
    <property type="evidence" value="ECO:0007669"/>
    <property type="project" value="TreeGrafter"/>
</dbReference>
<gene>
    <name evidence="4" type="ORF">GHT06_018143</name>
</gene>
<accession>A0AAD5PS25</accession>
<dbReference type="Pfam" id="PF03265">
    <property type="entry name" value="DNase_II"/>
    <property type="match status" value="1"/>
</dbReference>
<dbReference type="PANTHER" id="PTHR10858">
    <property type="entry name" value="DEOXYRIBONUCLEASE II"/>
    <property type="match status" value="1"/>
</dbReference>
<keyword evidence="5" id="KW-1185">Reference proteome</keyword>
<proteinExistence type="inferred from homology"/>
<dbReference type="GO" id="GO:0004531">
    <property type="term" value="F:deoxyribonuclease II activity"/>
    <property type="evidence" value="ECO:0007669"/>
    <property type="project" value="InterPro"/>
</dbReference>
<name>A0AAD5PS25_9CRUS</name>
<dbReference type="Proteomes" id="UP000820818">
    <property type="component" value="Linkage Group LG7"/>
</dbReference>
<dbReference type="EMBL" id="WJBH02000007">
    <property type="protein sequence ID" value="KAI9555628.1"/>
    <property type="molecule type" value="Genomic_DNA"/>
</dbReference>
<comment type="similarity">
    <text evidence="1">Belongs to the DNase II family.</text>
</comment>